<feature type="compositionally biased region" description="Low complexity" evidence="1">
    <location>
        <begin position="105"/>
        <end position="119"/>
    </location>
</feature>
<evidence type="ECO:0000313" key="3">
    <source>
        <dbReference type="Proteomes" id="UP000053766"/>
    </source>
</evidence>
<organism evidence="2 3">
    <name type="scientific">Dictyocaulus viviparus</name>
    <name type="common">Bovine lungworm</name>
    <dbReference type="NCBI Taxonomy" id="29172"/>
    <lineage>
        <taxon>Eukaryota</taxon>
        <taxon>Metazoa</taxon>
        <taxon>Ecdysozoa</taxon>
        <taxon>Nematoda</taxon>
        <taxon>Chromadorea</taxon>
        <taxon>Rhabditida</taxon>
        <taxon>Rhabditina</taxon>
        <taxon>Rhabditomorpha</taxon>
        <taxon>Strongyloidea</taxon>
        <taxon>Metastrongylidae</taxon>
        <taxon>Dictyocaulus</taxon>
    </lineage>
</organism>
<reference evidence="2 3" key="1">
    <citation type="submission" date="2013-11" db="EMBL/GenBank/DDBJ databases">
        <title>Draft genome of the bovine lungworm Dictyocaulus viviparus.</title>
        <authorList>
            <person name="Mitreva M."/>
        </authorList>
    </citation>
    <scope>NUCLEOTIDE SEQUENCE [LARGE SCALE GENOMIC DNA]</scope>
    <source>
        <strain evidence="2 3">HannoverDv2000</strain>
    </source>
</reference>
<proteinExistence type="predicted"/>
<accession>A0A0D8XJT2</accession>
<dbReference type="Gene3D" id="1.10.10.1450">
    <property type="match status" value="1"/>
</dbReference>
<gene>
    <name evidence="2" type="ORF">DICVIV_09980</name>
</gene>
<reference evidence="3" key="2">
    <citation type="journal article" date="2016" name="Sci. Rep.">
        <title>Dictyocaulus viviparus genome, variome and transcriptome elucidate lungworm biology and support future intervention.</title>
        <authorList>
            <person name="McNulty S.N."/>
            <person name="Strube C."/>
            <person name="Rosa B.A."/>
            <person name="Martin J.C."/>
            <person name="Tyagi R."/>
            <person name="Choi Y.J."/>
            <person name="Wang Q."/>
            <person name="Hallsworth Pepin K."/>
            <person name="Zhang X."/>
            <person name="Ozersky P."/>
            <person name="Wilson R.K."/>
            <person name="Sternberg P.W."/>
            <person name="Gasser R.B."/>
            <person name="Mitreva M."/>
        </authorList>
    </citation>
    <scope>NUCLEOTIDE SEQUENCE [LARGE SCALE GENOMIC DNA]</scope>
    <source>
        <strain evidence="3">HannoverDv2000</strain>
    </source>
</reference>
<sequence>MEDIKGDELIIWNGYLIKLLRMYRSARATYNSVLLSKLLAVLSHLPILTYETTTIESLMDHLKGYLQRISIPHAVLSSGKAFEEIPLPSLENRERHHENGECAPSVASSDSNSLSNNTNKARSDAEVRTSNISIALDLDGLFDFFDSDDFTDVTDIEEVHSKMFKNSFECNLVEDLIHGLMLLTRFAANKNSPNEVEFICGLLKKFVEEFNFSVIGNQCSLVTQWINWQTILAQSSKCISYLLGSMNRAKDEAINIDFHQIIYSSHDFFLQIIEKTAEYMLNKKQIQAILSFEFQMGQKAAETTRNMKAVFCSRLHKNTVQ</sequence>
<evidence type="ECO:0000256" key="1">
    <source>
        <dbReference type="SAM" id="MobiDB-lite"/>
    </source>
</evidence>
<evidence type="ECO:0000313" key="2">
    <source>
        <dbReference type="EMBL" id="KJH43997.1"/>
    </source>
</evidence>
<name>A0A0D8XJT2_DICVI</name>
<dbReference type="Proteomes" id="UP000053766">
    <property type="component" value="Unassembled WGS sequence"/>
</dbReference>
<feature type="region of interest" description="Disordered" evidence="1">
    <location>
        <begin position="94"/>
        <end position="122"/>
    </location>
</feature>
<dbReference type="AlphaFoldDB" id="A0A0D8XJT2"/>
<keyword evidence="3" id="KW-1185">Reference proteome</keyword>
<protein>
    <submittedName>
        <fullName evidence="2">Uncharacterized protein</fullName>
    </submittedName>
</protein>
<dbReference type="EMBL" id="KN716508">
    <property type="protein sequence ID" value="KJH43997.1"/>
    <property type="molecule type" value="Genomic_DNA"/>
</dbReference>
<dbReference type="STRING" id="29172.A0A0D8XJT2"/>